<accession>A0A915EAV0</accession>
<sequence>MLRRNLRSPTMMHLQNSIGNLNVLSAGNDIEASESLSRPMTPSKPFNCRITQNYRSLNLKKDTERQHRILEQLAKVRAQLKDRQEKIERSFSNQNLANAT</sequence>
<protein>
    <submittedName>
        <fullName evidence="2">Uncharacterized protein</fullName>
    </submittedName>
</protein>
<keyword evidence="1" id="KW-1185">Reference proteome</keyword>
<evidence type="ECO:0000313" key="2">
    <source>
        <dbReference type="WBParaSite" id="jg4705"/>
    </source>
</evidence>
<organism evidence="1 2">
    <name type="scientific">Ditylenchus dipsaci</name>
    <dbReference type="NCBI Taxonomy" id="166011"/>
    <lineage>
        <taxon>Eukaryota</taxon>
        <taxon>Metazoa</taxon>
        <taxon>Ecdysozoa</taxon>
        <taxon>Nematoda</taxon>
        <taxon>Chromadorea</taxon>
        <taxon>Rhabditida</taxon>
        <taxon>Tylenchina</taxon>
        <taxon>Tylenchomorpha</taxon>
        <taxon>Sphaerularioidea</taxon>
        <taxon>Anguinidae</taxon>
        <taxon>Anguininae</taxon>
        <taxon>Ditylenchus</taxon>
    </lineage>
</organism>
<evidence type="ECO:0000313" key="1">
    <source>
        <dbReference type="Proteomes" id="UP000887574"/>
    </source>
</evidence>
<name>A0A915EAV0_9BILA</name>
<reference evidence="2" key="1">
    <citation type="submission" date="2022-11" db="UniProtKB">
        <authorList>
            <consortium name="WormBaseParasite"/>
        </authorList>
    </citation>
    <scope>IDENTIFICATION</scope>
</reference>
<dbReference type="WBParaSite" id="jg4705">
    <property type="protein sequence ID" value="jg4705"/>
    <property type="gene ID" value="jg4705"/>
</dbReference>
<dbReference type="Proteomes" id="UP000887574">
    <property type="component" value="Unplaced"/>
</dbReference>
<dbReference type="AlphaFoldDB" id="A0A915EAV0"/>
<proteinExistence type="predicted"/>